<sequence length="162" mass="18697">MTNVYKQDLGNGVVIYADDHVKTGKWVYDCSNGLLISRQPLAVPIPEIQKVGMLTIDDMYDLRREDIEPAKTAIRFVTADPEWYKDLRYHSSGLSEDSELRIHEFDLITHHANKTWALRVMQYIEYDGTSSFSIRALYYDPHTYMNYAKSLEAALKSCPTPQ</sequence>
<dbReference type="RefSeq" id="WP_217841582.1">
    <property type="nucleotide sequence ID" value="NZ_CP077076.1"/>
</dbReference>
<evidence type="ECO:0000313" key="2">
    <source>
        <dbReference type="Proteomes" id="UP001046350"/>
    </source>
</evidence>
<evidence type="ECO:0008006" key="3">
    <source>
        <dbReference type="Google" id="ProtNLM"/>
    </source>
</evidence>
<evidence type="ECO:0000313" key="1">
    <source>
        <dbReference type="EMBL" id="QXH52119.1"/>
    </source>
</evidence>
<proteinExistence type="predicted"/>
<dbReference type="EMBL" id="CP077076">
    <property type="protein sequence ID" value="QXH52119.1"/>
    <property type="molecule type" value="Genomic_DNA"/>
</dbReference>
<dbReference type="Proteomes" id="UP001046350">
    <property type="component" value="Chromosome"/>
</dbReference>
<protein>
    <recommendedName>
        <fullName evidence="3">YD repeat-containing protein</fullName>
    </recommendedName>
</protein>
<reference evidence="1" key="1">
    <citation type="journal article" date="2021" name="Microorganisms">
        <title>The Ever-Expanding Pseudomonas Genus: Description of 43 New Species and Partition of the Pseudomonas putida Group.</title>
        <authorList>
            <person name="Girard L."/>
            <person name="Lood C."/>
            <person name="Hofte M."/>
            <person name="Vandamme P."/>
            <person name="Rokni-Zadeh H."/>
            <person name="van Noort V."/>
            <person name="Lavigne R."/>
            <person name="De Mot R."/>
        </authorList>
    </citation>
    <scope>NUCLEOTIDE SEQUENCE</scope>
    <source>
        <strain evidence="1">COW40</strain>
    </source>
</reference>
<name>A0ABX8N6Y3_9PSED</name>
<accession>A0ABX8N6Y3</accession>
<gene>
    <name evidence="1" type="ORF">KSS94_02985</name>
</gene>
<keyword evidence="2" id="KW-1185">Reference proteome</keyword>
<organism evidence="1 2">
    <name type="scientific">Pseudomonas fakonensis</name>
    <dbReference type="NCBI Taxonomy" id="2842355"/>
    <lineage>
        <taxon>Bacteria</taxon>
        <taxon>Pseudomonadati</taxon>
        <taxon>Pseudomonadota</taxon>
        <taxon>Gammaproteobacteria</taxon>
        <taxon>Pseudomonadales</taxon>
        <taxon>Pseudomonadaceae</taxon>
        <taxon>Pseudomonas</taxon>
    </lineage>
</organism>